<dbReference type="AlphaFoldDB" id="A0AAW8Q079"/>
<proteinExistence type="predicted"/>
<protein>
    <submittedName>
        <fullName evidence="1">Uncharacterized protein</fullName>
    </submittedName>
</protein>
<organism evidence="1 2">
    <name type="scientific">Vibrio parahaemolyticus</name>
    <dbReference type="NCBI Taxonomy" id="670"/>
    <lineage>
        <taxon>Bacteria</taxon>
        <taxon>Pseudomonadati</taxon>
        <taxon>Pseudomonadota</taxon>
        <taxon>Gammaproteobacteria</taxon>
        <taxon>Vibrionales</taxon>
        <taxon>Vibrionaceae</taxon>
        <taxon>Vibrio</taxon>
    </lineage>
</organism>
<dbReference type="EMBL" id="JAUHGG010000003">
    <property type="protein sequence ID" value="MDS1820994.1"/>
    <property type="molecule type" value="Genomic_DNA"/>
</dbReference>
<accession>A0AAW8Q079</accession>
<sequence length="238" mass="26861">MKSFFNALQEALSQATLSNASQPFEHNGINFIAEASAFNVKVWLNSPYFSGDEGAHIWVSSVTPTDIEFNHRGNVFRNCETYAEKAKAVAEKAQALTLFSELLQYFSETEGSDRIFEKEMARLHTLAHEKVKSDREMNDVKVEEKRLELIEKGYKKATREDAARTVKAAIKQAKDAKGIVTLTILNITRDGKESTTTIDINGEGKRIKLEYREPNGYKEPIKTISFVEQAVQDSYIKA</sequence>
<comment type="caution">
    <text evidence="1">The sequence shown here is derived from an EMBL/GenBank/DDBJ whole genome shotgun (WGS) entry which is preliminary data.</text>
</comment>
<gene>
    <name evidence="1" type="ORF">QX249_10020</name>
</gene>
<dbReference type="RefSeq" id="WP_311019785.1">
    <property type="nucleotide sequence ID" value="NZ_JAUHGG010000003.1"/>
</dbReference>
<evidence type="ECO:0000313" key="1">
    <source>
        <dbReference type="EMBL" id="MDS1820994.1"/>
    </source>
</evidence>
<evidence type="ECO:0000313" key="2">
    <source>
        <dbReference type="Proteomes" id="UP001253193"/>
    </source>
</evidence>
<dbReference type="Proteomes" id="UP001253193">
    <property type="component" value="Unassembled WGS sequence"/>
</dbReference>
<name>A0AAW8Q079_VIBPH</name>
<reference evidence="1" key="1">
    <citation type="submission" date="2023-06" db="EMBL/GenBank/DDBJ databases">
        <title>Genomic Diversity of Vibrio spp. and Metagenomic Analysis of Pathogens in Florida Gulf Coastal Waters Following Hurricane Ian.</title>
        <authorList>
            <person name="Brumfield K.D."/>
        </authorList>
    </citation>
    <scope>NUCLEOTIDE SEQUENCE</scope>
    <source>
        <strain evidence="1">WBS2B-138</strain>
    </source>
</reference>